<protein>
    <submittedName>
        <fullName evidence="1">Uncharacterized protein</fullName>
    </submittedName>
</protein>
<proteinExistence type="predicted"/>
<accession>A0A5B7FBH3</accession>
<dbReference type="Proteomes" id="UP000324222">
    <property type="component" value="Unassembled WGS sequence"/>
</dbReference>
<dbReference type="EMBL" id="VSRR010005515">
    <property type="protein sequence ID" value="MPC42646.1"/>
    <property type="molecule type" value="Genomic_DNA"/>
</dbReference>
<comment type="caution">
    <text evidence="1">The sequence shown here is derived from an EMBL/GenBank/DDBJ whole genome shotgun (WGS) entry which is preliminary data.</text>
</comment>
<name>A0A5B7FBH3_PORTR</name>
<keyword evidence="2" id="KW-1185">Reference proteome</keyword>
<gene>
    <name evidence="1" type="ORF">E2C01_036272</name>
</gene>
<dbReference type="AlphaFoldDB" id="A0A5B7FBH3"/>
<evidence type="ECO:0000313" key="2">
    <source>
        <dbReference type="Proteomes" id="UP000324222"/>
    </source>
</evidence>
<evidence type="ECO:0000313" key="1">
    <source>
        <dbReference type="EMBL" id="MPC42646.1"/>
    </source>
</evidence>
<reference evidence="1 2" key="1">
    <citation type="submission" date="2019-05" db="EMBL/GenBank/DDBJ databases">
        <title>Another draft genome of Portunus trituberculatus and its Hox gene families provides insights of decapod evolution.</title>
        <authorList>
            <person name="Jeong J.-H."/>
            <person name="Song I."/>
            <person name="Kim S."/>
            <person name="Choi T."/>
            <person name="Kim D."/>
            <person name="Ryu S."/>
            <person name="Kim W."/>
        </authorList>
    </citation>
    <scope>NUCLEOTIDE SEQUENCE [LARGE SCALE GENOMIC DNA]</scope>
    <source>
        <tissue evidence="1">Muscle</tissue>
    </source>
</reference>
<organism evidence="1 2">
    <name type="scientific">Portunus trituberculatus</name>
    <name type="common">Swimming crab</name>
    <name type="synonym">Neptunus trituberculatus</name>
    <dbReference type="NCBI Taxonomy" id="210409"/>
    <lineage>
        <taxon>Eukaryota</taxon>
        <taxon>Metazoa</taxon>
        <taxon>Ecdysozoa</taxon>
        <taxon>Arthropoda</taxon>
        <taxon>Crustacea</taxon>
        <taxon>Multicrustacea</taxon>
        <taxon>Malacostraca</taxon>
        <taxon>Eumalacostraca</taxon>
        <taxon>Eucarida</taxon>
        <taxon>Decapoda</taxon>
        <taxon>Pleocyemata</taxon>
        <taxon>Brachyura</taxon>
        <taxon>Eubrachyura</taxon>
        <taxon>Portunoidea</taxon>
        <taxon>Portunidae</taxon>
        <taxon>Portuninae</taxon>
        <taxon>Portunus</taxon>
    </lineage>
</organism>
<sequence>MDGLTLAMVTPRLPGHWSYRCLTYMAGFAIQGRGTGCIWVAAAVPFVLVSWGSSGVIAGSSEGHWDACQWGPRGTKTEDSFFKRYSRGAKDSRV</sequence>